<accession>A0AAN4Z4U2</accession>
<keyword evidence="2" id="KW-1185">Reference proteome</keyword>
<protein>
    <submittedName>
        <fullName evidence="1">Uncharacterized protein</fullName>
    </submittedName>
</protein>
<evidence type="ECO:0000313" key="1">
    <source>
        <dbReference type="EMBL" id="GMR31270.1"/>
    </source>
</evidence>
<evidence type="ECO:0000313" key="2">
    <source>
        <dbReference type="Proteomes" id="UP001328107"/>
    </source>
</evidence>
<sequence length="98" mass="11286">ASLQLYSTGSMDDDLIEESRMDRETEAVTAYVQEGLELLESRMNKMTLGSDKEEERETGEEIADFDDHTFDDELENTFEDCFPIMTIQKTHNENVVVI</sequence>
<comment type="caution">
    <text evidence="1">The sequence shown here is derived from an EMBL/GenBank/DDBJ whole genome shotgun (WGS) entry which is preliminary data.</text>
</comment>
<feature type="non-terminal residue" evidence="1">
    <location>
        <position position="1"/>
    </location>
</feature>
<organism evidence="1 2">
    <name type="scientific">Pristionchus mayeri</name>
    <dbReference type="NCBI Taxonomy" id="1317129"/>
    <lineage>
        <taxon>Eukaryota</taxon>
        <taxon>Metazoa</taxon>
        <taxon>Ecdysozoa</taxon>
        <taxon>Nematoda</taxon>
        <taxon>Chromadorea</taxon>
        <taxon>Rhabditida</taxon>
        <taxon>Rhabditina</taxon>
        <taxon>Diplogasteromorpha</taxon>
        <taxon>Diplogasteroidea</taxon>
        <taxon>Neodiplogasteridae</taxon>
        <taxon>Pristionchus</taxon>
    </lineage>
</organism>
<proteinExistence type="predicted"/>
<reference evidence="2" key="1">
    <citation type="submission" date="2022-10" db="EMBL/GenBank/DDBJ databases">
        <title>Genome assembly of Pristionchus species.</title>
        <authorList>
            <person name="Yoshida K."/>
            <person name="Sommer R.J."/>
        </authorList>
    </citation>
    <scope>NUCLEOTIDE SEQUENCE [LARGE SCALE GENOMIC DNA]</scope>
    <source>
        <strain evidence="2">RS5460</strain>
    </source>
</reference>
<feature type="non-terminal residue" evidence="1">
    <location>
        <position position="98"/>
    </location>
</feature>
<name>A0AAN4Z4U2_9BILA</name>
<dbReference type="AlphaFoldDB" id="A0AAN4Z4U2"/>
<gene>
    <name evidence="1" type="ORF">PMAYCL1PPCAC_01465</name>
</gene>
<dbReference type="Proteomes" id="UP001328107">
    <property type="component" value="Unassembled WGS sequence"/>
</dbReference>
<dbReference type="EMBL" id="BTRK01000001">
    <property type="protein sequence ID" value="GMR31270.1"/>
    <property type="molecule type" value="Genomic_DNA"/>
</dbReference>